<gene>
    <name evidence="3" type="ORF">psyc5s11_40120</name>
</gene>
<feature type="region of interest" description="Disordered" evidence="1">
    <location>
        <begin position="1"/>
        <end position="20"/>
    </location>
</feature>
<keyword evidence="2" id="KW-1133">Transmembrane helix</keyword>
<dbReference type="Proteomes" id="UP000824633">
    <property type="component" value="Chromosome"/>
</dbReference>
<dbReference type="InterPro" id="IPR006938">
    <property type="entry name" value="DUF624"/>
</dbReference>
<name>A0ABM7T9W1_9CLOT</name>
<reference evidence="4" key="1">
    <citation type="submission" date="2021-07" db="EMBL/GenBank/DDBJ databases">
        <title>Complete genome sequencing of a Clostridium isolate.</title>
        <authorList>
            <person name="Ueki A."/>
            <person name="Tonouchi A."/>
        </authorList>
    </citation>
    <scope>NUCLEOTIDE SEQUENCE [LARGE SCALE GENOMIC DNA]</scope>
    <source>
        <strain evidence="4">C5S11</strain>
    </source>
</reference>
<dbReference type="RefSeq" id="WP_224034249.1">
    <property type="nucleotide sequence ID" value="NZ_AP024849.1"/>
</dbReference>
<keyword evidence="4" id="KW-1185">Reference proteome</keyword>
<feature type="transmembrane region" description="Helical" evidence="2">
    <location>
        <begin position="92"/>
        <end position="116"/>
    </location>
</feature>
<dbReference type="EMBL" id="AP024849">
    <property type="protein sequence ID" value="BCZ47945.1"/>
    <property type="molecule type" value="Genomic_DNA"/>
</dbReference>
<evidence type="ECO:0000256" key="2">
    <source>
        <dbReference type="SAM" id="Phobius"/>
    </source>
</evidence>
<protein>
    <recommendedName>
        <fullName evidence="5">DUF624 domain-containing protein</fullName>
    </recommendedName>
</protein>
<proteinExistence type="predicted"/>
<organism evidence="3 4">
    <name type="scientific">Clostridium gelidum</name>
    <dbReference type="NCBI Taxonomy" id="704125"/>
    <lineage>
        <taxon>Bacteria</taxon>
        <taxon>Bacillati</taxon>
        <taxon>Bacillota</taxon>
        <taxon>Clostridia</taxon>
        <taxon>Eubacteriales</taxon>
        <taxon>Clostridiaceae</taxon>
        <taxon>Clostridium</taxon>
    </lineage>
</organism>
<evidence type="ECO:0000313" key="4">
    <source>
        <dbReference type="Proteomes" id="UP000824633"/>
    </source>
</evidence>
<evidence type="ECO:0008006" key="5">
    <source>
        <dbReference type="Google" id="ProtNLM"/>
    </source>
</evidence>
<feature type="transmembrane region" description="Helical" evidence="2">
    <location>
        <begin position="198"/>
        <end position="219"/>
    </location>
</feature>
<keyword evidence="2" id="KW-0812">Transmembrane</keyword>
<feature type="transmembrane region" description="Helical" evidence="2">
    <location>
        <begin position="44"/>
        <end position="71"/>
    </location>
</feature>
<feature type="transmembrane region" description="Helical" evidence="2">
    <location>
        <begin position="122"/>
        <end position="149"/>
    </location>
</feature>
<feature type="transmembrane region" description="Helical" evidence="2">
    <location>
        <begin position="170"/>
        <end position="192"/>
    </location>
</feature>
<evidence type="ECO:0000256" key="1">
    <source>
        <dbReference type="SAM" id="MobiDB-lite"/>
    </source>
</evidence>
<sequence>MGIFSPNFQREGPGVEKDSPSKEGISLFFELFITRFWDILKLNIIFIIYCIPIVTVGPAFGALTSITMSMIQRKHIYIFSDFHQAFKSNWKQSLICSFIVALTFTLFGVALFFYYKLAQQQPIFYCIFFVCLFITVLLGFACIYIYPLLTTISLPIKDIFKNSIFLSIVCLKNALLSALVCGIFLGINIVFFPLTFPILLIFTFSMLSFITSFAAWPGIKKFIVK</sequence>
<keyword evidence="2" id="KW-0472">Membrane</keyword>
<dbReference type="Pfam" id="PF04854">
    <property type="entry name" value="DUF624"/>
    <property type="match status" value="1"/>
</dbReference>
<accession>A0ABM7T9W1</accession>
<evidence type="ECO:0000313" key="3">
    <source>
        <dbReference type="EMBL" id="BCZ47945.1"/>
    </source>
</evidence>